<evidence type="ECO:0000313" key="1">
    <source>
        <dbReference type="EMBL" id="MDH6106890.1"/>
    </source>
</evidence>
<sequence length="66" mass="7658">MTNYLWQPSDEQRRTILFMEVAGIIHDLGKLSNGFIKESAQDKPRELSYNYQSIAEDSYIKPFSVS</sequence>
<name>A0ABT6KG76_9CYAN</name>
<gene>
    <name evidence="1" type="ORF">NWP22_13615</name>
</gene>
<dbReference type="Proteomes" id="UP001159386">
    <property type="component" value="Unassembled WGS sequence"/>
</dbReference>
<dbReference type="EMBL" id="JANQDF010000137">
    <property type="protein sequence ID" value="MDH6106890.1"/>
    <property type="molecule type" value="Genomic_DNA"/>
</dbReference>
<comment type="caution">
    <text evidence="1">The sequence shown here is derived from an EMBL/GenBank/DDBJ whole genome shotgun (WGS) entry which is preliminary data.</text>
</comment>
<keyword evidence="2" id="KW-1185">Reference proteome</keyword>
<evidence type="ECO:0008006" key="3">
    <source>
        <dbReference type="Google" id="ProtNLM"/>
    </source>
</evidence>
<reference evidence="1 2" key="1">
    <citation type="journal article" date="2023" name="J. Phycol.">
        <title>Chrysosporum ovalisporum is synonymous with the true-branching cyanobacterium Umezakia natans (Nostocales/Aphanizomenonaceae).</title>
        <authorList>
            <person name="McGregor G.B."/>
            <person name="Sendall B.C."/>
            <person name="Niiyama Y."/>
            <person name="Tuji A."/>
            <person name="Willis A."/>
        </authorList>
    </citation>
    <scope>NUCLEOTIDE SEQUENCE [LARGE SCALE GENOMIC DNA]</scope>
    <source>
        <strain evidence="1 2">CS-531</strain>
    </source>
</reference>
<accession>A0ABT6KG76</accession>
<dbReference type="RefSeq" id="WP_280801993.1">
    <property type="nucleotide sequence ID" value="NZ_JANQDF010000137.1"/>
</dbReference>
<proteinExistence type="predicted"/>
<evidence type="ECO:0000313" key="2">
    <source>
        <dbReference type="Proteomes" id="UP001159386"/>
    </source>
</evidence>
<organism evidence="1 2">
    <name type="scientific">Anabaenopsis tanganyikae CS-531</name>
    <dbReference type="NCBI Taxonomy" id="2785304"/>
    <lineage>
        <taxon>Bacteria</taxon>
        <taxon>Bacillati</taxon>
        <taxon>Cyanobacteriota</taxon>
        <taxon>Cyanophyceae</taxon>
        <taxon>Nostocales</taxon>
        <taxon>Nodulariaceae</taxon>
        <taxon>Anabaenopsis</taxon>
        <taxon>Anabaenopsis tanganyikae</taxon>
    </lineage>
</organism>
<protein>
    <recommendedName>
        <fullName evidence="3">HD Cas3-type domain-containing protein</fullName>
    </recommendedName>
</protein>